<dbReference type="Proteomes" id="UP000217199">
    <property type="component" value="Unassembled WGS sequence"/>
</dbReference>
<evidence type="ECO:0000313" key="2">
    <source>
        <dbReference type="Proteomes" id="UP000217199"/>
    </source>
</evidence>
<name>A0A286UU05_9AGAM</name>
<comment type="caution">
    <text evidence="1">The sequence shown here is derived from an EMBL/GenBank/DDBJ whole genome shotgun (WGS) entry which is preliminary data.</text>
</comment>
<dbReference type="AlphaFoldDB" id="A0A286UU05"/>
<protein>
    <submittedName>
        <fullName evidence="1">Uncharacterized protein</fullName>
    </submittedName>
</protein>
<keyword evidence="2" id="KW-1185">Reference proteome</keyword>
<gene>
    <name evidence="1" type="ORF">PNOK_0015000</name>
</gene>
<dbReference type="InParanoid" id="A0A286UU05"/>
<reference evidence="1 2" key="1">
    <citation type="journal article" date="2017" name="Mol. Ecol.">
        <title>Comparative and population genomic landscape of Phellinus noxius: A hypervariable fungus causing root rot in trees.</title>
        <authorList>
            <person name="Chung C.L."/>
            <person name="Lee T.J."/>
            <person name="Akiba M."/>
            <person name="Lee H.H."/>
            <person name="Kuo T.H."/>
            <person name="Liu D."/>
            <person name="Ke H.M."/>
            <person name="Yokoi T."/>
            <person name="Roa M.B."/>
            <person name="Lu M.J."/>
            <person name="Chang Y.Y."/>
            <person name="Ann P.J."/>
            <person name="Tsai J.N."/>
            <person name="Chen C.Y."/>
            <person name="Tzean S.S."/>
            <person name="Ota Y."/>
            <person name="Hattori T."/>
            <person name="Sahashi N."/>
            <person name="Liou R.F."/>
            <person name="Kikuchi T."/>
            <person name="Tsai I.J."/>
        </authorList>
    </citation>
    <scope>NUCLEOTIDE SEQUENCE [LARGE SCALE GENOMIC DNA]</scope>
    <source>
        <strain evidence="1 2">FFPRI411160</strain>
    </source>
</reference>
<organism evidence="1 2">
    <name type="scientific">Pyrrhoderma noxium</name>
    <dbReference type="NCBI Taxonomy" id="2282107"/>
    <lineage>
        <taxon>Eukaryota</taxon>
        <taxon>Fungi</taxon>
        <taxon>Dikarya</taxon>
        <taxon>Basidiomycota</taxon>
        <taxon>Agaricomycotina</taxon>
        <taxon>Agaricomycetes</taxon>
        <taxon>Hymenochaetales</taxon>
        <taxon>Hymenochaetaceae</taxon>
        <taxon>Pyrrhoderma</taxon>
    </lineage>
</organism>
<dbReference type="OrthoDB" id="2770090at2759"/>
<accession>A0A286UU05</accession>
<evidence type="ECO:0000313" key="1">
    <source>
        <dbReference type="EMBL" id="PAV23083.1"/>
    </source>
</evidence>
<dbReference type="EMBL" id="NBII01000001">
    <property type="protein sequence ID" value="PAV23083.1"/>
    <property type="molecule type" value="Genomic_DNA"/>
</dbReference>
<proteinExistence type="predicted"/>
<sequence>MGLPSGFTSLYRIFLRATSASVLHHGPATRSLRRLYRPSFETAANAIRKLENLQTERNAVEAQRIEKWLKIFDERVNNTLSFLLTSSLSRGLSHRVTSNLFLLSRSNHPWNLAMNKLNQRTWNPQLSPDSPEYSLQPPSVFSTTARKRAIKQESINEMDTKVWGALGEVLDMAQGRDGLVMGKVVFNAQSRTLSRKKKGWEH</sequence>